<name>A0A1H0XIY4_9LACT</name>
<evidence type="ECO:0000313" key="11">
    <source>
        <dbReference type="Proteomes" id="UP000199481"/>
    </source>
</evidence>
<dbReference type="GO" id="GO:0003677">
    <property type="term" value="F:DNA binding"/>
    <property type="evidence" value="ECO:0007669"/>
    <property type="project" value="InterPro"/>
</dbReference>
<dbReference type="CDD" id="cd17242">
    <property type="entry name" value="MobM_relaxase"/>
    <property type="match status" value="1"/>
</dbReference>
<feature type="coiled-coil region" evidence="2">
    <location>
        <begin position="324"/>
        <end position="383"/>
    </location>
</feature>
<dbReference type="EMBL" id="FNJW01000007">
    <property type="protein sequence ID" value="SDQ02805.1"/>
    <property type="molecule type" value="Genomic_DNA"/>
</dbReference>
<accession>A0A1H0XIY4</accession>
<organism evidence="5 11">
    <name type="scientific">Carnobacterium viridans</name>
    <dbReference type="NCBI Taxonomy" id="174587"/>
    <lineage>
        <taxon>Bacteria</taxon>
        <taxon>Bacillati</taxon>
        <taxon>Bacillota</taxon>
        <taxon>Bacilli</taxon>
        <taxon>Lactobacillales</taxon>
        <taxon>Carnobacteriaceae</taxon>
        <taxon>Carnobacterium</taxon>
    </lineage>
</organism>
<evidence type="ECO:0000313" key="8">
    <source>
        <dbReference type="EMBL" id="SDQ02798.1"/>
    </source>
</evidence>
<protein>
    <submittedName>
        <fullName evidence="5">Plasmid recombination enzyme</fullName>
    </submittedName>
</protein>
<feature type="compositionally biased region" description="Basic and acidic residues" evidence="3">
    <location>
        <begin position="22"/>
        <end position="42"/>
    </location>
</feature>
<dbReference type="OrthoDB" id="9800759at2"/>
<evidence type="ECO:0000313" key="10">
    <source>
        <dbReference type="EMBL" id="SDQ02805.1"/>
    </source>
</evidence>
<dbReference type="EMBL" id="FNJW01000007">
    <property type="protein sequence ID" value="SDQ02802.1"/>
    <property type="molecule type" value="Genomic_DNA"/>
</dbReference>
<dbReference type="EMBL" id="FNJW01000007">
    <property type="protein sequence ID" value="SDQ02789.1"/>
    <property type="molecule type" value="Genomic_DNA"/>
</dbReference>
<dbReference type="AlphaFoldDB" id="A0A1H0XIY4"/>
<dbReference type="Gene3D" id="3.30.930.30">
    <property type="match status" value="1"/>
</dbReference>
<dbReference type="InterPro" id="IPR001668">
    <property type="entry name" value="Mob_Pre"/>
</dbReference>
<evidence type="ECO:0000313" key="9">
    <source>
        <dbReference type="EMBL" id="SDQ02802.1"/>
    </source>
</evidence>
<evidence type="ECO:0000256" key="3">
    <source>
        <dbReference type="SAM" id="MobiDB-lite"/>
    </source>
</evidence>
<evidence type="ECO:0000313" key="4">
    <source>
        <dbReference type="EMBL" id="SDQ02789.1"/>
    </source>
</evidence>
<sequence>MGMSVSVKKSTRMTNIKHNNRKLNEKEMEKNSHIDTNRSERNVDFTQKNLKEFYKEEFGEALENYNENQKRSDRKIKNYHDHIKKGKKTALQQEMIIQVGDKNDFTSEEKRDEAVSILTEYYHDFQLRNPKLKVYNAVIHNDEASPHLHLNFVPVADGYKRGLEKQVSFDKAITQQDPTLDKVRPFQDWREKEASILTGKLQERGLARKFVGTNYYKDVNEFKEKMALEDEIKSLEMKVIERKNELSKFSENIPDEIKNIKVKKEAVTEVTQKMFGKAEITKRYTENQVIAPEDFTKIMDFANDGISVSKDYKRLLKTDIVKENVSLREENNSLGEKLKKIEEEKEQMEFSSWLYGDKDEVEIEKNKKEIKSLKSIVTELKDEIHLIYSGARDFISVNTNDVSSGRKLFESFKENVKEQFSYARKWQQFKPEKTEFEKIDKIETDKQRNSGRDMGR</sequence>
<keyword evidence="2" id="KW-0175">Coiled coil</keyword>
<dbReference type="EMBL" id="FNJW01000007">
    <property type="protein sequence ID" value="SDQ02798.1"/>
    <property type="molecule type" value="Genomic_DNA"/>
</dbReference>
<dbReference type="EMBL" id="FNJW01000007">
    <property type="protein sequence ID" value="SDQ02791.1"/>
    <property type="molecule type" value="Genomic_DNA"/>
</dbReference>
<keyword evidence="11" id="KW-1185">Reference proteome</keyword>
<dbReference type="EMBL" id="FNJW01000007">
    <property type="protein sequence ID" value="SDQ02793.1"/>
    <property type="molecule type" value="Genomic_DNA"/>
</dbReference>
<comment type="similarity">
    <text evidence="1">Belongs to the plasmid mobilization pre family.</text>
</comment>
<gene>
    <name evidence="4" type="ORF">SAMN04487752_0302</name>
    <name evidence="5" type="ORF">SAMN04487752_0304</name>
    <name evidence="6" type="ORF">SAMN04487752_0306</name>
    <name evidence="7" type="ORF">SAMN04487752_0308</name>
    <name evidence="8" type="ORF">SAMN04487752_0310</name>
    <name evidence="9" type="ORF">SAMN04487752_0312</name>
    <name evidence="10" type="ORF">SAMN04487752_0314</name>
</gene>
<proteinExistence type="inferred from homology"/>
<evidence type="ECO:0000256" key="1">
    <source>
        <dbReference type="ARBA" id="ARBA00010657"/>
    </source>
</evidence>
<evidence type="ECO:0000313" key="6">
    <source>
        <dbReference type="EMBL" id="SDQ02793.1"/>
    </source>
</evidence>
<evidence type="ECO:0000313" key="7">
    <source>
        <dbReference type="EMBL" id="SDQ02796.1"/>
    </source>
</evidence>
<evidence type="ECO:0000256" key="2">
    <source>
        <dbReference type="SAM" id="Coils"/>
    </source>
</evidence>
<evidence type="ECO:0000313" key="5">
    <source>
        <dbReference type="EMBL" id="SDQ02791.1"/>
    </source>
</evidence>
<dbReference type="EMBL" id="FNJW01000007">
    <property type="protein sequence ID" value="SDQ02796.1"/>
    <property type="molecule type" value="Genomic_DNA"/>
</dbReference>
<reference evidence="11" key="1">
    <citation type="submission" date="2016-10" db="EMBL/GenBank/DDBJ databases">
        <authorList>
            <person name="Varghese N."/>
            <person name="Submissions S."/>
        </authorList>
    </citation>
    <scope>NUCLEOTIDE SEQUENCE [LARGE SCALE GENOMIC DNA]</scope>
    <source>
        <strain evidence="11">MPL-11</strain>
    </source>
</reference>
<dbReference type="Pfam" id="PF01076">
    <property type="entry name" value="Mob_Pre"/>
    <property type="match status" value="1"/>
</dbReference>
<dbReference type="Proteomes" id="UP000199481">
    <property type="component" value="Unassembled WGS sequence"/>
</dbReference>
<reference evidence="5" key="2">
    <citation type="submission" date="2016-10" db="EMBL/GenBank/DDBJ databases">
        <authorList>
            <person name="de Groot N.N."/>
        </authorList>
    </citation>
    <scope>NUCLEOTIDE SEQUENCE [LARGE SCALE GENOMIC DNA]</scope>
    <source>
        <strain evidence="5">MPL-11</strain>
    </source>
</reference>
<dbReference type="GO" id="GO:0006310">
    <property type="term" value="P:DNA recombination"/>
    <property type="evidence" value="ECO:0007669"/>
    <property type="project" value="InterPro"/>
</dbReference>
<feature type="region of interest" description="Disordered" evidence="3">
    <location>
        <begin position="437"/>
        <end position="456"/>
    </location>
</feature>
<feature type="region of interest" description="Disordered" evidence="3">
    <location>
        <begin position="1"/>
        <end position="42"/>
    </location>
</feature>